<keyword evidence="1" id="KW-0645">Protease</keyword>
<evidence type="ECO:0000256" key="4">
    <source>
        <dbReference type="ARBA" id="ARBA00023242"/>
    </source>
</evidence>
<dbReference type="EMBL" id="OU503037">
    <property type="protein sequence ID" value="CAI9756325.1"/>
    <property type="molecule type" value="Genomic_DNA"/>
</dbReference>
<dbReference type="InterPro" id="IPR029055">
    <property type="entry name" value="Ntn_hydrolases_N"/>
</dbReference>
<dbReference type="GO" id="GO:0005839">
    <property type="term" value="C:proteasome core complex"/>
    <property type="evidence" value="ECO:0007669"/>
    <property type="project" value="InterPro"/>
</dbReference>
<dbReference type="PANTHER" id="PTHR32194:SF4">
    <property type="entry name" value="PROTEASOME SUBUNIT BETA TYPE-7"/>
    <property type="match status" value="1"/>
</dbReference>
<gene>
    <name evidence="5" type="ORF">FPE_LOCUS3755</name>
</gene>
<dbReference type="GO" id="GO:0005737">
    <property type="term" value="C:cytoplasm"/>
    <property type="evidence" value="ECO:0007669"/>
    <property type="project" value="TreeGrafter"/>
</dbReference>
<evidence type="ECO:0000313" key="5">
    <source>
        <dbReference type="EMBL" id="CAI9756325.1"/>
    </source>
</evidence>
<keyword evidence="6" id="KW-1185">Reference proteome</keyword>
<dbReference type="InterPro" id="IPR023333">
    <property type="entry name" value="Proteasome_suB-type"/>
</dbReference>
<dbReference type="Proteomes" id="UP000834106">
    <property type="component" value="Chromosome 2"/>
</dbReference>
<reference evidence="5" key="1">
    <citation type="submission" date="2023-05" db="EMBL/GenBank/DDBJ databases">
        <authorList>
            <person name="Huff M."/>
        </authorList>
    </citation>
    <scope>NUCLEOTIDE SEQUENCE</scope>
</reference>
<dbReference type="GO" id="GO:0051603">
    <property type="term" value="P:proteolysis involved in protein catabolic process"/>
    <property type="evidence" value="ECO:0007669"/>
    <property type="project" value="InterPro"/>
</dbReference>
<dbReference type="PANTHER" id="PTHR32194">
    <property type="entry name" value="METALLOPROTEASE TLDD"/>
    <property type="match status" value="1"/>
</dbReference>
<dbReference type="AlphaFoldDB" id="A0AAD2DLM2"/>
<dbReference type="SUPFAM" id="SSF56235">
    <property type="entry name" value="N-terminal nucleophile aminohydrolases (Ntn hydrolases)"/>
    <property type="match status" value="1"/>
</dbReference>
<proteinExistence type="predicted"/>
<evidence type="ECO:0000256" key="2">
    <source>
        <dbReference type="ARBA" id="ARBA00022698"/>
    </source>
</evidence>
<keyword evidence="3" id="KW-0378">Hydrolase</keyword>
<keyword evidence="4" id="KW-0539">Nucleus</keyword>
<name>A0AAD2DLM2_9LAMI</name>
<evidence type="ECO:0000313" key="6">
    <source>
        <dbReference type="Proteomes" id="UP000834106"/>
    </source>
</evidence>
<evidence type="ECO:0000256" key="3">
    <source>
        <dbReference type="ARBA" id="ARBA00022801"/>
    </source>
</evidence>
<dbReference type="GO" id="GO:0004298">
    <property type="term" value="F:threonine-type endopeptidase activity"/>
    <property type="evidence" value="ECO:0007669"/>
    <property type="project" value="UniProtKB-KW"/>
</dbReference>
<dbReference type="InterPro" id="IPR001353">
    <property type="entry name" value="Proteasome_sua/b"/>
</dbReference>
<organism evidence="5 6">
    <name type="scientific">Fraxinus pennsylvanica</name>
    <dbReference type="NCBI Taxonomy" id="56036"/>
    <lineage>
        <taxon>Eukaryota</taxon>
        <taxon>Viridiplantae</taxon>
        <taxon>Streptophyta</taxon>
        <taxon>Embryophyta</taxon>
        <taxon>Tracheophyta</taxon>
        <taxon>Spermatophyta</taxon>
        <taxon>Magnoliopsida</taxon>
        <taxon>eudicotyledons</taxon>
        <taxon>Gunneridae</taxon>
        <taxon>Pentapetalae</taxon>
        <taxon>asterids</taxon>
        <taxon>lamiids</taxon>
        <taxon>Lamiales</taxon>
        <taxon>Oleaceae</taxon>
        <taxon>Oleeae</taxon>
        <taxon>Fraxinus</taxon>
    </lineage>
</organism>
<dbReference type="Pfam" id="PF00227">
    <property type="entry name" value="Proteasome"/>
    <property type="match status" value="1"/>
</dbReference>
<keyword evidence="2" id="KW-0888">Threonine protease</keyword>
<accession>A0AAD2DLM2</accession>
<dbReference type="Gene3D" id="3.60.20.10">
    <property type="entry name" value="Glutamine Phosphoribosylpyrophosphate, subunit 1, domain 1"/>
    <property type="match status" value="1"/>
</dbReference>
<sequence length="140" mass="15643">MVLFLERIHEPLQDPLLQIRIVNRFITLSLNNIYCYGAGTAADTKAVTDMVSSQIKLHRYHTGRKSRVVTSLSLLKSHHSRSANEHRACFAALHTIYPHGSMDTFPFATMGSGSLAAMAVFKSKYRKGFSLSSLFHSIDT</sequence>
<evidence type="ECO:0000256" key="1">
    <source>
        <dbReference type="ARBA" id="ARBA00022670"/>
    </source>
</evidence>
<protein>
    <submittedName>
        <fullName evidence="5">Uncharacterized protein</fullName>
    </submittedName>
</protein>